<keyword evidence="2 4" id="KW-0238">DNA-binding</keyword>
<reference evidence="6 7" key="1">
    <citation type="submission" date="2019-07" db="EMBL/GenBank/DDBJ databases">
        <title>The pathways for chlorine oxyanion respiration interact through the shared metabolite chlorate.</title>
        <authorList>
            <person name="Barnum T.P."/>
            <person name="Cheng Y."/>
            <person name="Hill K.A."/>
            <person name="Lucas L.N."/>
            <person name="Carlson H.K."/>
            <person name="Coates J.D."/>
        </authorList>
    </citation>
    <scope>NUCLEOTIDE SEQUENCE [LARGE SCALE GENOMIC DNA]</scope>
    <source>
        <strain evidence="6 7">SFB-1</strain>
    </source>
</reference>
<dbReference type="EMBL" id="VMNI01000013">
    <property type="protein sequence ID" value="TVO75389.1"/>
    <property type="molecule type" value="Genomic_DNA"/>
</dbReference>
<evidence type="ECO:0000259" key="5">
    <source>
        <dbReference type="PROSITE" id="PS50977"/>
    </source>
</evidence>
<dbReference type="InterPro" id="IPR036271">
    <property type="entry name" value="Tet_transcr_reg_TetR-rel_C_sf"/>
</dbReference>
<keyword evidence="3" id="KW-0804">Transcription</keyword>
<feature type="DNA-binding region" description="H-T-H motif" evidence="4">
    <location>
        <begin position="39"/>
        <end position="58"/>
    </location>
</feature>
<comment type="caution">
    <text evidence="6">The sequence shown here is derived from an EMBL/GenBank/DDBJ whole genome shotgun (WGS) entry which is preliminary data.</text>
</comment>
<dbReference type="SUPFAM" id="SSF46689">
    <property type="entry name" value="Homeodomain-like"/>
    <property type="match status" value="1"/>
</dbReference>
<organism evidence="6 7">
    <name type="scientific">Denitromonas halophila</name>
    <dbReference type="NCBI Taxonomy" id="1629404"/>
    <lineage>
        <taxon>Bacteria</taxon>
        <taxon>Pseudomonadati</taxon>
        <taxon>Pseudomonadota</taxon>
        <taxon>Betaproteobacteria</taxon>
        <taxon>Rhodocyclales</taxon>
        <taxon>Zoogloeaceae</taxon>
        <taxon>Denitromonas</taxon>
    </lineage>
</organism>
<evidence type="ECO:0000313" key="7">
    <source>
        <dbReference type="Proteomes" id="UP000318349"/>
    </source>
</evidence>
<dbReference type="InterPro" id="IPR050109">
    <property type="entry name" value="HTH-type_TetR-like_transc_reg"/>
</dbReference>
<evidence type="ECO:0000256" key="2">
    <source>
        <dbReference type="ARBA" id="ARBA00023125"/>
    </source>
</evidence>
<protein>
    <submittedName>
        <fullName evidence="6">TetR/AcrR family transcriptional regulator</fullName>
    </submittedName>
</protein>
<accession>A0A557RED3</accession>
<dbReference type="GO" id="GO:0003700">
    <property type="term" value="F:DNA-binding transcription factor activity"/>
    <property type="evidence" value="ECO:0007669"/>
    <property type="project" value="TreeGrafter"/>
</dbReference>
<name>A0A557RED3_9RHOO</name>
<keyword evidence="1" id="KW-0805">Transcription regulation</keyword>
<evidence type="ECO:0000256" key="1">
    <source>
        <dbReference type="ARBA" id="ARBA00023015"/>
    </source>
</evidence>
<sequence length="210" mass="23062">MTSEPPRASAKPRKTTREDRLLAAMERLFERGQNFATITVEELAREAGISRATFYLHFKDKNELVARLMGRLTQEVVTSAGDWFDSKGQSGPQTVKQALTGIVMTFRKHHAIVAAVAATSGQDATIARLHDDMMRELCAHSRRALATVKADSPAAGVSWDMVADVLTWCVEEYCARVVGQYDAAHLDALINTFTHICNSAIFTAAPPQQA</sequence>
<dbReference type="GO" id="GO:0000976">
    <property type="term" value="F:transcription cis-regulatory region binding"/>
    <property type="evidence" value="ECO:0007669"/>
    <property type="project" value="TreeGrafter"/>
</dbReference>
<gene>
    <name evidence="6" type="ORF">FHP89_13635</name>
</gene>
<dbReference type="PANTHER" id="PTHR30055">
    <property type="entry name" value="HTH-TYPE TRANSCRIPTIONAL REGULATOR RUTR"/>
    <property type="match status" value="1"/>
</dbReference>
<dbReference type="Gene3D" id="1.10.357.10">
    <property type="entry name" value="Tetracycline Repressor, domain 2"/>
    <property type="match status" value="1"/>
</dbReference>
<dbReference type="Proteomes" id="UP000318349">
    <property type="component" value="Unassembled WGS sequence"/>
</dbReference>
<proteinExistence type="predicted"/>
<dbReference type="Gene3D" id="1.10.10.60">
    <property type="entry name" value="Homeodomain-like"/>
    <property type="match status" value="1"/>
</dbReference>
<dbReference type="InterPro" id="IPR001647">
    <property type="entry name" value="HTH_TetR"/>
</dbReference>
<dbReference type="Pfam" id="PF00440">
    <property type="entry name" value="TetR_N"/>
    <property type="match status" value="1"/>
</dbReference>
<dbReference type="PROSITE" id="PS50977">
    <property type="entry name" value="HTH_TETR_2"/>
    <property type="match status" value="1"/>
</dbReference>
<feature type="domain" description="HTH tetR-type" evidence="5">
    <location>
        <begin position="14"/>
        <end position="76"/>
    </location>
</feature>
<dbReference type="PANTHER" id="PTHR30055:SF238">
    <property type="entry name" value="MYCOFACTOCIN BIOSYNTHESIS TRANSCRIPTIONAL REGULATOR MFTR-RELATED"/>
    <property type="match status" value="1"/>
</dbReference>
<dbReference type="InterPro" id="IPR009057">
    <property type="entry name" value="Homeodomain-like_sf"/>
</dbReference>
<dbReference type="AlphaFoldDB" id="A0A557RED3"/>
<evidence type="ECO:0000256" key="4">
    <source>
        <dbReference type="PROSITE-ProRule" id="PRU00335"/>
    </source>
</evidence>
<dbReference type="SUPFAM" id="SSF48498">
    <property type="entry name" value="Tetracyclin repressor-like, C-terminal domain"/>
    <property type="match status" value="1"/>
</dbReference>
<evidence type="ECO:0000256" key="3">
    <source>
        <dbReference type="ARBA" id="ARBA00023163"/>
    </source>
</evidence>
<evidence type="ECO:0000313" key="6">
    <source>
        <dbReference type="EMBL" id="TVO75389.1"/>
    </source>
</evidence>